<feature type="region of interest" description="Disordered" evidence="1">
    <location>
        <begin position="39"/>
        <end position="71"/>
    </location>
</feature>
<gene>
    <name evidence="2" type="ORF">Pla123a_29350</name>
</gene>
<dbReference type="RefSeq" id="WP_146588132.1">
    <property type="nucleotide sequence ID" value="NZ_SJPO01000006.1"/>
</dbReference>
<dbReference type="AlphaFoldDB" id="A0A5C5YMQ1"/>
<accession>A0A5C5YMQ1</accession>
<dbReference type="EMBL" id="SJPO01000006">
    <property type="protein sequence ID" value="TWT76146.1"/>
    <property type="molecule type" value="Genomic_DNA"/>
</dbReference>
<sequence length="183" mass="18928">MSSRTLAPAEQAKKQRIQLAVASLLAAVLVAVLMFPSSPNGGQDKPSPTAAGVAAGPAIGQPATDAAPTPDASRYVRPLAELPELELEKVIAANPFVSARRLSLAEQGIGALSVAGGQAPGVSTVEREARAVRQVAVQAIIHDAAQPTVLIDGQIAGLHDTINGHWRIVEVLPQSVRVEYVGE</sequence>
<comment type="caution">
    <text evidence="2">The sequence shown here is derived from an EMBL/GenBank/DDBJ whole genome shotgun (WGS) entry which is preliminary data.</text>
</comment>
<dbReference type="Proteomes" id="UP000318478">
    <property type="component" value="Unassembled WGS sequence"/>
</dbReference>
<reference evidence="2 3" key="1">
    <citation type="submission" date="2019-02" db="EMBL/GenBank/DDBJ databases">
        <title>Deep-cultivation of Planctomycetes and their phenomic and genomic characterization uncovers novel biology.</title>
        <authorList>
            <person name="Wiegand S."/>
            <person name="Jogler M."/>
            <person name="Boedeker C."/>
            <person name="Pinto D."/>
            <person name="Vollmers J."/>
            <person name="Rivas-Marin E."/>
            <person name="Kohn T."/>
            <person name="Peeters S.H."/>
            <person name="Heuer A."/>
            <person name="Rast P."/>
            <person name="Oberbeckmann S."/>
            <person name="Bunk B."/>
            <person name="Jeske O."/>
            <person name="Meyerdierks A."/>
            <person name="Storesund J.E."/>
            <person name="Kallscheuer N."/>
            <person name="Luecker S."/>
            <person name="Lage O.M."/>
            <person name="Pohl T."/>
            <person name="Merkel B.J."/>
            <person name="Hornburger P."/>
            <person name="Mueller R.-W."/>
            <person name="Bruemmer F."/>
            <person name="Labrenz M."/>
            <person name="Spormann A.M."/>
            <person name="Op Den Camp H."/>
            <person name="Overmann J."/>
            <person name="Amann R."/>
            <person name="Jetten M.S.M."/>
            <person name="Mascher T."/>
            <person name="Medema M.H."/>
            <person name="Devos D.P."/>
            <person name="Kaster A.-K."/>
            <person name="Ovreas L."/>
            <person name="Rohde M."/>
            <person name="Galperin M.Y."/>
            <person name="Jogler C."/>
        </authorList>
    </citation>
    <scope>NUCLEOTIDE SEQUENCE [LARGE SCALE GENOMIC DNA]</scope>
    <source>
        <strain evidence="2 3">Pla123a</strain>
    </source>
</reference>
<evidence type="ECO:0000313" key="2">
    <source>
        <dbReference type="EMBL" id="TWT76146.1"/>
    </source>
</evidence>
<name>A0A5C5YMQ1_9BACT</name>
<evidence type="ECO:0000313" key="3">
    <source>
        <dbReference type="Proteomes" id="UP000318478"/>
    </source>
</evidence>
<evidence type="ECO:0000256" key="1">
    <source>
        <dbReference type="SAM" id="MobiDB-lite"/>
    </source>
</evidence>
<organism evidence="2 3">
    <name type="scientific">Posidoniimonas polymericola</name>
    <dbReference type="NCBI Taxonomy" id="2528002"/>
    <lineage>
        <taxon>Bacteria</taxon>
        <taxon>Pseudomonadati</taxon>
        <taxon>Planctomycetota</taxon>
        <taxon>Planctomycetia</taxon>
        <taxon>Pirellulales</taxon>
        <taxon>Lacipirellulaceae</taxon>
        <taxon>Posidoniimonas</taxon>
    </lineage>
</organism>
<keyword evidence="3" id="KW-1185">Reference proteome</keyword>
<dbReference type="OrthoDB" id="9987107at2"/>
<proteinExistence type="predicted"/>
<protein>
    <submittedName>
        <fullName evidence="2">Uncharacterized protein</fullName>
    </submittedName>
</protein>
<feature type="compositionally biased region" description="Low complexity" evidence="1">
    <location>
        <begin position="62"/>
        <end position="71"/>
    </location>
</feature>